<comment type="similarity">
    <text evidence="3 11">Belongs to the NadD family.</text>
</comment>
<dbReference type="UniPathway" id="UPA00253">
    <property type="reaction ID" value="UER00332"/>
</dbReference>
<comment type="function">
    <text evidence="1 11">Catalyzes the reversible adenylation of nicotinate mononucleotide (NaMN) to nicotinic acid adenine dinucleotide (NaAD).</text>
</comment>
<keyword evidence="5 11" id="KW-0808">Transferase</keyword>
<evidence type="ECO:0000256" key="7">
    <source>
        <dbReference type="ARBA" id="ARBA00022741"/>
    </source>
</evidence>
<dbReference type="AlphaFoldDB" id="A0A1Y5RCZ1"/>
<name>A0A1Y5RCZ1_9PROT</name>
<evidence type="ECO:0000313" key="14">
    <source>
        <dbReference type="Proteomes" id="UP000193200"/>
    </source>
</evidence>
<dbReference type="EMBL" id="FWFR01000001">
    <property type="protein sequence ID" value="SLN13306.1"/>
    <property type="molecule type" value="Genomic_DNA"/>
</dbReference>
<dbReference type="InterPro" id="IPR005248">
    <property type="entry name" value="NadD/NMNAT"/>
</dbReference>
<dbReference type="HAMAP" id="MF_00244">
    <property type="entry name" value="NaMN_adenylyltr"/>
    <property type="match status" value="1"/>
</dbReference>
<evidence type="ECO:0000256" key="4">
    <source>
        <dbReference type="ARBA" id="ARBA00022642"/>
    </source>
</evidence>
<keyword evidence="14" id="KW-1185">Reference proteome</keyword>
<comment type="catalytic activity">
    <reaction evidence="10 11">
        <text>nicotinate beta-D-ribonucleotide + ATP + H(+) = deamido-NAD(+) + diphosphate</text>
        <dbReference type="Rhea" id="RHEA:22860"/>
        <dbReference type="ChEBI" id="CHEBI:15378"/>
        <dbReference type="ChEBI" id="CHEBI:30616"/>
        <dbReference type="ChEBI" id="CHEBI:33019"/>
        <dbReference type="ChEBI" id="CHEBI:57502"/>
        <dbReference type="ChEBI" id="CHEBI:58437"/>
        <dbReference type="EC" id="2.7.7.18"/>
    </reaction>
</comment>
<evidence type="ECO:0000256" key="9">
    <source>
        <dbReference type="ARBA" id="ARBA00023027"/>
    </source>
</evidence>
<dbReference type="InterPro" id="IPR004821">
    <property type="entry name" value="Cyt_trans-like"/>
</dbReference>
<evidence type="ECO:0000256" key="2">
    <source>
        <dbReference type="ARBA" id="ARBA00005019"/>
    </source>
</evidence>
<evidence type="ECO:0000256" key="5">
    <source>
        <dbReference type="ARBA" id="ARBA00022679"/>
    </source>
</evidence>
<dbReference type="PANTHER" id="PTHR39321:SF3">
    <property type="entry name" value="PHOSPHOPANTETHEINE ADENYLYLTRANSFERASE"/>
    <property type="match status" value="1"/>
</dbReference>
<evidence type="ECO:0000256" key="1">
    <source>
        <dbReference type="ARBA" id="ARBA00002324"/>
    </source>
</evidence>
<accession>A0A1Y5RCZ1</accession>
<evidence type="ECO:0000259" key="12">
    <source>
        <dbReference type="Pfam" id="PF01467"/>
    </source>
</evidence>
<dbReference type="CDD" id="cd02165">
    <property type="entry name" value="NMNAT"/>
    <property type="match status" value="1"/>
</dbReference>
<keyword evidence="9 11" id="KW-0520">NAD</keyword>
<dbReference type="RefSeq" id="WP_370853096.1">
    <property type="nucleotide sequence ID" value="NZ_FWFR01000001.1"/>
</dbReference>
<evidence type="ECO:0000256" key="3">
    <source>
        <dbReference type="ARBA" id="ARBA00009014"/>
    </source>
</evidence>
<dbReference type="Proteomes" id="UP000193200">
    <property type="component" value="Unassembled WGS sequence"/>
</dbReference>
<evidence type="ECO:0000256" key="8">
    <source>
        <dbReference type="ARBA" id="ARBA00022840"/>
    </source>
</evidence>
<dbReference type="Gene3D" id="3.40.50.620">
    <property type="entry name" value="HUPs"/>
    <property type="match status" value="1"/>
</dbReference>
<feature type="domain" description="Cytidyltransferase-like" evidence="12">
    <location>
        <begin position="8"/>
        <end position="179"/>
    </location>
</feature>
<dbReference type="PANTHER" id="PTHR39321">
    <property type="entry name" value="NICOTINATE-NUCLEOTIDE ADENYLYLTRANSFERASE-RELATED"/>
    <property type="match status" value="1"/>
</dbReference>
<evidence type="ECO:0000256" key="11">
    <source>
        <dbReference type="HAMAP-Rule" id="MF_00244"/>
    </source>
</evidence>
<gene>
    <name evidence="11 13" type="primary">nadD</name>
    <name evidence="13" type="ORF">OCH7691_00218</name>
</gene>
<comment type="pathway">
    <text evidence="2 11">Cofactor biosynthesis; NAD(+) biosynthesis; deamido-NAD(+) from nicotinate D-ribonucleotide: step 1/1.</text>
</comment>
<dbReference type="GO" id="GO:0005524">
    <property type="term" value="F:ATP binding"/>
    <property type="evidence" value="ECO:0007669"/>
    <property type="project" value="UniProtKB-KW"/>
</dbReference>
<organism evidence="13 14">
    <name type="scientific">Oceanibacterium hippocampi</name>
    <dbReference type="NCBI Taxonomy" id="745714"/>
    <lineage>
        <taxon>Bacteria</taxon>
        <taxon>Pseudomonadati</taxon>
        <taxon>Pseudomonadota</taxon>
        <taxon>Alphaproteobacteria</taxon>
        <taxon>Sneathiellales</taxon>
        <taxon>Sneathiellaceae</taxon>
        <taxon>Oceanibacterium</taxon>
    </lineage>
</organism>
<dbReference type="GO" id="GO:0004515">
    <property type="term" value="F:nicotinate-nucleotide adenylyltransferase activity"/>
    <property type="evidence" value="ECO:0007669"/>
    <property type="project" value="UniProtKB-UniRule"/>
</dbReference>
<keyword evidence="4 11" id="KW-0662">Pyridine nucleotide biosynthesis</keyword>
<dbReference type="EC" id="2.7.7.18" evidence="11"/>
<keyword evidence="7 11" id="KW-0547">Nucleotide-binding</keyword>
<dbReference type="SUPFAM" id="SSF52374">
    <property type="entry name" value="Nucleotidylyl transferase"/>
    <property type="match status" value="1"/>
</dbReference>
<dbReference type="NCBIfam" id="NF000843">
    <property type="entry name" value="PRK00071.2-2"/>
    <property type="match status" value="1"/>
</dbReference>
<evidence type="ECO:0000256" key="10">
    <source>
        <dbReference type="ARBA" id="ARBA00048721"/>
    </source>
</evidence>
<reference evidence="13 14" key="1">
    <citation type="submission" date="2017-03" db="EMBL/GenBank/DDBJ databases">
        <authorList>
            <person name="Afonso C.L."/>
            <person name="Miller P.J."/>
            <person name="Scott M.A."/>
            <person name="Spackman E."/>
            <person name="Goraichik I."/>
            <person name="Dimitrov K.M."/>
            <person name="Suarez D.L."/>
            <person name="Swayne D.E."/>
        </authorList>
    </citation>
    <scope>NUCLEOTIDE SEQUENCE [LARGE SCALE GENOMIC DNA]</scope>
    <source>
        <strain evidence="13 14">CECT 7691</strain>
    </source>
</reference>
<proteinExistence type="inferred from homology"/>
<dbReference type="InParanoid" id="A0A1Y5RCZ1"/>
<keyword evidence="8 11" id="KW-0067">ATP-binding</keyword>
<evidence type="ECO:0000256" key="6">
    <source>
        <dbReference type="ARBA" id="ARBA00022695"/>
    </source>
</evidence>
<dbReference type="Pfam" id="PF01467">
    <property type="entry name" value="CTP_transf_like"/>
    <property type="match status" value="1"/>
</dbReference>
<dbReference type="InterPro" id="IPR014729">
    <property type="entry name" value="Rossmann-like_a/b/a_fold"/>
</dbReference>
<evidence type="ECO:0000313" key="13">
    <source>
        <dbReference type="EMBL" id="SLN13306.1"/>
    </source>
</evidence>
<keyword evidence="6 11" id="KW-0548">Nucleotidyltransferase</keyword>
<protein>
    <recommendedName>
        <fullName evidence="11">Probable nicotinate-nucleotide adenylyltransferase</fullName>
        <ecNumber evidence="11">2.7.7.18</ecNumber>
    </recommendedName>
    <alternativeName>
        <fullName evidence="11">Deamido-NAD(+) diphosphorylase</fullName>
    </alternativeName>
    <alternativeName>
        <fullName evidence="11">Deamido-NAD(+) pyrophosphorylase</fullName>
    </alternativeName>
    <alternativeName>
        <fullName evidence="11">Nicotinate mononucleotide adenylyltransferase</fullName>
        <shortName evidence="11">NaMN adenylyltransferase</shortName>
    </alternativeName>
</protein>
<sequence>MTNLRIGLLGGSFNPAHDGHRLISLMALRRLGLDQVWWLVSPQNPLKPVAGMAPFRTRVAGARLVARHPRIKVSDLESRFPSRYTADVLPAIARSHRQHRFVWLMGADNLIQIRHWQRWTEIFEAMPIAVFNRPGYAYRALAGLAAKRFARARLTPSGSTAAARRLVNCRPPAWLFLPEPHCTLSATGLRNGEIMAATATERPSKRARTVAANGANHHVALDEGAGLRHVD</sequence>
<dbReference type="GO" id="GO:0009435">
    <property type="term" value="P:NAD+ biosynthetic process"/>
    <property type="evidence" value="ECO:0007669"/>
    <property type="project" value="UniProtKB-UniRule"/>
</dbReference>